<evidence type="ECO:0000256" key="18">
    <source>
        <dbReference type="ARBA" id="ARBA00048679"/>
    </source>
</evidence>
<evidence type="ECO:0000256" key="17">
    <source>
        <dbReference type="ARBA" id="ARBA00047899"/>
    </source>
</evidence>
<keyword evidence="12 21" id="KW-1133">Transmembrane helix</keyword>
<dbReference type="FunFam" id="2.90.10.30:FF:000003">
    <property type="entry name" value="Os04g0303100 protein"/>
    <property type="match status" value="1"/>
</dbReference>
<evidence type="ECO:0000256" key="9">
    <source>
        <dbReference type="ARBA" id="ARBA00022741"/>
    </source>
</evidence>
<dbReference type="Gene3D" id="2.90.10.30">
    <property type="match status" value="1"/>
</dbReference>
<comment type="similarity">
    <text evidence="19">Belongs to the protein kinase superfamily. Ser/Thr protein kinase family.</text>
</comment>
<keyword evidence="5 19" id="KW-0808">Transferase</keyword>
<dbReference type="CDD" id="cd14066">
    <property type="entry name" value="STKc_IRAK"/>
    <property type="match status" value="1"/>
</dbReference>
<comment type="caution">
    <text evidence="25">The sequence shown here is derived from an EMBL/GenBank/DDBJ whole genome shotgun (WGS) entry which is preliminary data.</text>
</comment>
<keyword evidence="8" id="KW-0430">Lectin</keyword>
<evidence type="ECO:0000256" key="1">
    <source>
        <dbReference type="ARBA" id="ARBA00004479"/>
    </source>
</evidence>
<dbReference type="InterPro" id="IPR017441">
    <property type="entry name" value="Protein_kinase_ATP_BS"/>
</dbReference>
<dbReference type="SMART" id="SM00220">
    <property type="entry name" value="S_TKc"/>
    <property type="match status" value="1"/>
</dbReference>
<keyword evidence="3" id="KW-0245">EGF-like domain</keyword>
<comment type="catalytic activity">
    <reaction evidence="18 19">
        <text>L-seryl-[protein] + ATP = O-phospho-L-seryl-[protein] + ADP + H(+)</text>
        <dbReference type="Rhea" id="RHEA:17989"/>
        <dbReference type="Rhea" id="RHEA-COMP:9863"/>
        <dbReference type="Rhea" id="RHEA-COMP:11604"/>
        <dbReference type="ChEBI" id="CHEBI:15378"/>
        <dbReference type="ChEBI" id="CHEBI:29999"/>
        <dbReference type="ChEBI" id="CHEBI:30616"/>
        <dbReference type="ChEBI" id="CHEBI:83421"/>
        <dbReference type="ChEBI" id="CHEBI:456216"/>
        <dbReference type="EC" id="2.7.11.1"/>
    </reaction>
</comment>
<dbReference type="FunFam" id="2.90.10.10:FF:000039">
    <property type="entry name" value="G-type lectin S-receptor-like serine/threonine-protein kinase SD2-5"/>
    <property type="match status" value="1"/>
</dbReference>
<evidence type="ECO:0000256" key="22">
    <source>
        <dbReference type="SAM" id="SignalP"/>
    </source>
</evidence>
<dbReference type="EMBL" id="CM027689">
    <property type="protein sequence ID" value="KAG0514688.1"/>
    <property type="molecule type" value="Genomic_DNA"/>
</dbReference>
<evidence type="ECO:0000256" key="19">
    <source>
        <dbReference type="PIRNR" id="PIRNR000641"/>
    </source>
</evidence>
<dbReference type="PROSITE" id="PS50011">
    <property type="entry name" value="PROTEIN_KINASE_DOM"/>
    <property type="match status" value="1"/>
</dbReference>
<evidence type="ECO:0000256" key="4">
    <source>
        <dbReference type="ARBA" id="ARBA00022553"/>
    </source>
</evidence>
<gene>
    <name evidence="25" type="ORF">BDA96_10G214700</name>
</gene>
<evidence type="ECO:0000256" key="21">
    <source>
        <dbReference type="SAM" id="Phobius"/>
    </source>
</evidence>
<comment type="subcellular location">
    <subcellularLocation>
        <location evidence="1">Membrane</location>
        <topology evidence="1">Single-pass type I membrane protein</topology>
    </subcellularLocation>
</comment>
<dbReference type="InterPro" id="IPR011009">
    <property type="entry name" value="Kinase-like_dom_sf"/>
</dbReference>
<dbReference type="SMART" id="SM00108">
    <property type="entry name" value="B_lectin"/>
    <property type="match status" value="1"/>
</dbReference>
<dbReference type="SUPFAM" id="SSF56112">
    <property type="entry name" value="Protein kinase-like (PK-like)"/>
    <property type="match status" value="1"/>
</dbReference>
<dbReference type="GO" id="GO:0005524">
    <property type="term" value="F:ATP binding"/>
    <property type="evidence" value="ECO:0007669"/>
    <property type="project" value="UniProtKB-UniRule"/>
</dbReference>
<keyword evidence="2 19" id="KW-0723">Serine/threonine-protein kinase</keyword>
<keyword evidence="13 21" id="KW-0472">Membrane</keyword>
<evidence type="ECO:0000256" key="20">
    <source>
        <dbReference type="PROSITE-ProRule" id="PRU10141"/>
    </source>
</evidence>
<name>A0A921Q4F7_SORBI</name>
<keyword evidence="10 19" id="KW-0418">Kinase</keyword>
<evidence type="ECO:0000256" key="15">
    <source>
        <dbReference type="ARBA" id="ARBA00023170"/>
    </source>
</evidence>
<dbReference type="Proteomes" id="UP000807115">
    <property type="component" value="Chromosome 10"/>
</dbReference>
<dbReference type="InterPro" id="IPR000719">
    <property type="entry name" value="Prot_kinase_dom"/>
</dbReference>
<keyword evidence="14" id="KW-1015">Disulfide bond</keyword>
<dbReference type="InterPro" id="IPR024171">
    <property type="entry name" value="SRK-like_kinase"/>
</dbReference>
<feature type="chain" id="PRO_5037895291" description="Receptor-like serine/threonine-protein kinase" evidence="22">
    <location>
        <begin position="23"/>
        <end position="840"/>
    </location>
</feature>
<keyword evidence="16" id="KW-0325">Glycoprotein</keyword>
<feature type="domain" description="Bulb-type lectin" evidence="24">
    <location>
        <begin position="68"/>
        <end position="192"/>
    </location>
</feature>
<proteinExistence type="inferred from homology"/>
<evidence type="ECO:0000256" key="7">
    <source>
        <dbReference type="ARBA" id="ARBA00022729"/>
    </source>
</evidence>
<dbReference type="Pfam" id="PF01453">
    <property type="entry name" value="B_lectin"/>
    <property type="match status" value="1"/>
</dbReference>
<dbReference type="AlphaFoldDB" id="A0A921Q4F7"/>
<comment type="catalytic activity">
    <reaction evidence="17 19">
        <text>L-threonyl-[protein] + ATP = O-phospho-L-threonyl-[protein] + ADP + H(+)</text>
        <dbReference type="Rhea" id="RHEA:46608"/>
        <dbReference type="Rhea" id="RHEA-COMP:11060"/>
        <dbReference type="Rhea" id="RHEA-COMP:11605"/>
        <dbReference type="ChEBI" id="CHEBI:15378"/>
        <dbReference type="ChEBI" id="CHEBI:30013"/>
        <dbReference type="ChEBI" id="CHEBI:30616"/>
        <dbReference type="ChEBI" id="CHEBI:61977"/>
        <dbReference type="ChEBI" id="CHEBI:456216"/>
        <dbReference type="EC" id="2.7.11.1"/>
    </reaction>
</comment>
<keyword evidence="7 22" id="KW-0732">Signal</keyword>
<feature type="signal peptide" evidence="22">
    <location>
        <begin position="1"/>
        <end position="22"/>
    </location>
</feature>
<dbReference type="Pfam" id="PF00069">
    <property type="entry name" value="Pkinase"/>
    <property type="match status" value="1"/>
</dbReference>
<dbReference type="CDD" id="cd00028">
    <property type="entry name" value="B_lectin"/>
    <property type="match status" value="1"/>
</dbReference>
<dbReference type="GO" id="GO:0030246">
    <property type="term" value="F:carbohydrate binding"/>
    <property type="evidence" value="ECO:0007669"/>
    <property type="project" value="UniProtKB-KW"/>
</dbReference>
<keyword evidence="9 19" id="KW-0547">Nucleotide-binding</keyword>
<dbReference type="SUPFAM" id="SSF50998">
    <property type="entry name" value="Quinoprotein alcohol dehydrogenase-like"/>
    <property type="match status" value="1"/>
</dbReference>
<evidence type="ECO:0000256" key="14">
    <source>
        <dbReference type="ARBA" id="ARBA00023157"/>
    </source>
</evidence>
<feature type="transmembrane region" description="Helical" evidence="21">
    <location>
        <begin position="473"/>
        <end position="495"/>
    </location>
</feature>
<dbReference type="PROSITE" id="PS50927">
    <property type="entry name" value="BULB_LECTIN"/>
    <property type="match status" value="1"/>
</dbReference>
<evidence type="ECO:0000256" key="2">
    <source>
        <dbReference type="ARBA" id="ARBA00022527"/>
    </source>
</evidence>
<evidence type="ECO:0000313" key="25">
    <source>
        <dbReference type="EMBL" id="KAG0514688.1"/>
    </source>
</evidence>
<evidence type="ECO:0000256" key="16">
    <source>
        <dbReference type="ARBA" id="ARBA00023180"/>
    </source>
</evidence>
<evidence type="ECO:0000256" key="8">
    <source>
        <dbReference type="ARBA" id="ARBA00022734"/>
    </source>
</evidence>
<reference evidence="25" key="1">
    <citation type="journal article" date="2019" name="BMC Genomics">
        <title>A new reference genome for Sorghum bicolor reveals high levels of sequence similarity between sweet and grain genotypes: implications for the genetics of sugar metabolism.</title>
        <authorList>
            <person name="Cooper E.A."/>
            <person name="Brenton Z.W."/>
            <person name="Flinn B.S."/>
            <person name="Jenkins J."/>
            <person name="Shu S."/>
            <person name="Flowers D."/>
            <person name="Luo F."/>
            <person name="Wang Y."/>
            <person name="Xia P."/>
            <person name="Barry K."/>
            <person name="Daum C."/>
            <person name="Lipzen A."/>
            <person name="Yoshinaga Y."/>
            <person name="Schmutz J."/>
            <person name="Saski C."/>
            <person name="Vermerris W."/>
            <person name="Kresovich S."/>
        </authorList>
    </citation>
    <scope>NUCLEOTIDE SEQUENCE</scope>
</reference>
<keyword evidence="11 19" id="KW-0067">ATP-binding</keyword>
<dbReference type="InterPro" id="IPR011047">
    <property type="entry name" value="Quinoprotein_ADH-like_sf"/>
</dbReference>
<keyword evidence="4" id="KW-0597">Phosphoprotein</keyword>
<evidence type="ECO:0000256" key="3">
    <source>
        <dbReference type="ARBA" id="ARBA00022536"/>
    </source>
</evidence>
<protein>
    <recommendedName>
        <fullName evidence="19">Receptor-like serine/threonine-protein kinase</fullName>
        <ecNumber evidence="19">2.7.11.1</ecNumber>
    </recommendedName>
</protein>
<dbReference type="GO" id="GO:0051707">
    <property type="term" value="P:response to other organism"/>
    <property type="evidence" value="ECO:0007669"/>
    <property type="project" value="UniProtKB-ARBA"/>
</dbReference>
<evidence type="ECO:0000313" key="26">
    <source>
        <dbReference type="Proteomes" id="UP000807115"/>
    </source>
</evidence>
<dbReference type="FunFam" id="3.30.200.20:FF:000178">
    <property type="entry name" value="serine/threonine-protein kinase PBS1-like"/>
    <property type="match status" value="1"/>
</dbReference>
<evidence type="ECO:0000256" key="13">
    <source>
        <dbReference type="ARBA" id="ARBA00023136"/>
    </source>
</evidence>
<dbReference type="FunFam" id="1.10.510.10:FF:000248">
    <property type="entry name" value="S-receptor-like kinase 5"/>
    <property type="match status" value="1"/>
</dbReference>
<dbReference type="Gene3D" id="1.10.510.10">
    <property type="entry name" value="Transferase(Phosphotransferase) domain 1"/>
    <property type="match status" value="1"/>
</dbReference>
<evidence type="ECO:0000256" key="11">
    <source>
        <dbReference type="ARBA" id="ARBA00022840"/>
    </source>
</evidence>
<evidence type="ECO:0000259" key="23">
    <source>
        <dbReference type="PROSITE" id="PS50011"/>
    </source>
</evidence>
<reference evidence="25" key="2">
    <citation type="submission" date="2020-10" db="EMBL/GenBank/DDBJ databases">
        <authorList>
            <person name="Cooper E.A."/>
            <person name="Brenton Z.W."/>
            <person name="Flinn B.S."/>
            <person name="Jenkins J."/>
            <person name="Shu S."/>
            <person name="Flowers D."/>
            <person name="Luo F."/>
            <person name="Wang Y."/>
            <person name="Xia P."/>
            <person name="Barry K."/>
            <person name="Daum C."/>
            <person name="Lipzen A."/>
            <person name="Yoshinaga Y."/>
            <person name="Schmutz J."/>
            <person name="Saski C."/>
            <person name="Vermerris W."/>
            <person name="Kresovich S."/>
        </authorList>
    </citation>
    <scope>NUCLEOTIDE SEQUENCE</scope>
</reference>
<dbReference type="InterPro" id="IPR036426">
    <property type="entry name" value="Bulb-type_lectin_dom_sf"/>
</dbReference>
<dbReference type="PANTHER" id="PTHR47976:SF13">
    <property type="entry name" value="RECEPTOR-LIKE SERINE_THREONINE-PROTEIN KINASE"/>
    <property type="match status" value="1"/>
</dbReference>
<organism evidence="25 26">
    <name type="scientific">Sorghum bicolor</name>
    <name type="common">Sorghum</name>
    <name type="synonym">Sorghum vulgare</name>
    <dbReference type="NCBI Taxonomy" id="4558"/>
    <lineage>
        <taxon>Eukaryota</taxon>
        <taxon>Viridiplantae</taxon>
        <taxon>Streptophyta</taxon>
        <taxon>Embryophyta</taxon>
        <taxon>Tracheophyta</taxon>
        <taxon>Spermatophyta</taxon>
        <taxon>Magnoliopsida</taxon>
        <taxon>Liliopsida</taxon>
        <taxon>Poales</taxon>
        <taxon>Poaceae</taxon>
        <taxon>PACMAD clade</taxon>
        <taxon>Panicoideae</taxon>
        <taxon>Andropogonodae</taxon>
        <taxon>Andropogoneae</taxon>
        <taxon>Sorghinae</taxon>
        <taxon>Sorghum</taxon>
    </lineage>
</organism>
<keyword evidence="15" id="KW-0675">Receptor</keyword>
<evidence type="ECO:0000256" key="5">
    <source>
        <dbReference type="ARBA" id="ARBA00022679"/>
    </source>
</evidence>
<dbReference type="InterPro" id="IPR001480">
    <property type="entry name" value="Bulb-type_lectin_dom"/>
</dbReference>
<dbReference type="PROSITE" id="PS00108">
    <property type="entry name" value="PROTEIN_KINASE_ST"/>
    <property type="match status" value="1"/>
</dbReference>
<keyword evidence="6 21" id="KW-0812">Transmembrane</keyword>
<dbReference type="InterPro" id="IPR008271">
    <property type="entry name" value="Ser/Thr_kinase_AS"/>
</dbReference>
<evidence type="ECO:0000259" key="24">
    <source>
        <dbReference type="PROSITE" id="PS50927"/>
    </source>
</evidence>
<dbReference type="Gene3D" id="3.30.200.20">
    <property type="entry name" value="Phosphorylase Kinase, domain 1"/>
    <property type="match status" value="1"/>
</dbReference>
<dbReference type="GO" id="GO:0016020">
    <property type="term" value="C:membrane"/>
    <property type="evidence" value="ECO:0007669"/>
    <property type="project" value="UniProtKB-SubCell"/>
</dbReference>
<sequence length="840" mass="92983">MCHSKLLLLLFSLLITICSKLANPAVTKSFLANAELGTIWKNNPSVLHNGFPDDNFSVRLILPSPYGTARISVGSSVDSVPLFACGFFCAGLAATCDAYIFSIFIVNAFSIGDVLYLESPQVVWSANHDRPVKENATVQLTELGDLVLYDADGTLVWSTNTTGKSVVGMNLTGSGNLVLLDHRNMEVWRSFDHPTNTLVTGQVLHLGQKLIASTSATNWAKGKFYLTVLSNGMYAFAGVDTPLAYYRSPTGGNIIANTSAYIALKNGSLEVFTSFRGTEGPDYLIQFPMNAYGLEFVRLDWDGHLRLYQGGNGSWVSSDLLDIADPCSYPLACGEYGVCSNGQCSCPDAGLRQSGLFKLINPREINRGCVLTDSLSCGSAHKTRFLAVANTTRFKIIYNWTTNEEHCKVSCLNDCSCKVAFFLHSNSSSGFCFLASDIFSMISISAQSYSRNFSSYAFIKVQEHKPMLSKGKIAIVVVCSSTFVASVIVSMLIVIRRRSAKLLQDRDIIDQLPGLPKRFCFESLKSATGDFSRRIGVGGSGSVFEGHIGDKKVAVKRLDGINQGEMEFLMEVQTIGSINHIHLVNLVGFCAEKSHRLLVYEYMPNGSLDKWIFAKHQVGPLDWKTRLKIITDVARGLAYLHSDCRQTIAHLDIKPQNILLDEMFAAKVSDFGLAKLIDREQSTVMTRLRGTPGYLAPEWLTSIITEKVDVYSFGIVIMEILCGRRNLDYSQPEESQHLISMLQERAKGNQLMNLIDPRSTDMEFHIDEVLHTMNLAMWCLQVDSNRRPSMSMVVKILEGTMSVETELDLDLVNIDLMMANRTSRWDDVTTQVESILTGPR</sequence>
<dbReference type="GO" id="GO:0004674">
    <property type="term" value="F:protein serine/threonine kinase activity"/>
    <property type="evidence" value="ECO:0007669"/>
    <property type="project" value="UniProtKB-KW"/>
</dbReference>
<accession>A0A921Q4F7</accession>
<dbReference type="SUPFAM" id="SSF51110">
    <property type="entry name" value="alpha-D-mannose-specific plant lectins"/>
    <property type="match status" value="1"/>
</dbReference>
<feature type="domain" description="Protein kinase" evidence="23">
    <location>
        <begin position="529"/>
        <end position="801"/>
    </location>
</feature>
<dbReference type="PROSITE" id="PS00107">
    <property type="entry name" value="PROTEIN_KINASE_ATP"/>
    <property type="match status" value="1"/>
</dbReference>
<dbReference type="EC" id="2.7.11.1" evidence="19"/>
<dbReference type="InterPro" id="IPR051343">
    <property type="entry name" value="G-type_lectin_kinases/EP1-like"/>
</dbReference>
<feature type="binding site" evidence="20">
    <location>
        <position position="556"/>
    </location>
    <ligand>
        <name>ATP</name>
        <dbReference type="ChEBI" id="CHEBI:30616"/>
    </ligand>
</feature>
<evidence type="ECO:0000256" key="12">
    <source>
        <dbReference type="ARBA" id="ARBA00022989"/>
    </source>
</evidence>
<evidence type="ECO:0000256" key="6">
    <source>
        <dbReference type="ARBA" id="ARBA00022692"/>
    </source>
</evidence>
<dbReference type="PIRSF" id="PIRSF000641">
    <property type="entry name" value="SRK"/>
    <property type="match status" value="1"/>
</dbReference>
<evidence type="ECO:0000256" key="10">
    <source>
        <dbReference type="ARBA" id="ARBA00022777"/>
    </source>
</evidence>
<dbReference type="PANTHER" id="PTHR47976">
    <property type="entry name" value="G-TYPE LECTIN S-RECEPTOR-LIKE SERINE/THREONINE-PROTEIN KINASE SD2-5"/>
    <property type="match status" value="1"/>
</dbReference>